<proteinExistence type="predicted"/>
<gene>
    <name evidence="2" type="ORF">CLIB1423_13S02586</name>
</gene>
<feature type="region of interest" description="Disordered" evidence="1">
    <location>
        <begin position="130"/>
        <end position="206"/>
    </location>
</feature>
<feature type="compositionally biased region" description="Basic and acidic residues" evidence="1">
    <location>
        <begin position="157"/>
        <end position="172"/>
    </location>
</feature>
<keyword evidence="3" id="KW-1185">Reference proteome</keyword>
<name>A0A9P0VZH4_9ASCO</name>
<organism evidence="2 3">
    <name type="scientific">[Candida] railenensis</name>
    <dbReference type="NCBI Taxonomy" id="45579"/>
    <lineage>
        <taxon>Eukaryota</taxon>
        <taxon>Fungi</taxon>
        <taxon>Dikarya</taxon>
        <taxon>Ascomycota</taxon>
        <taxon>Saccharomycotina</taxon>
        <taxon>Pichiomycetes</taxon>
        <taxon>Debaryomycetaceae</taxon>
        <taxon>Kurtzmaniella</taxon>
    </lineage>
</organism>
<reference evidence="2" key="1">
    <citation type="submission" date="2022-03" db="EMBL/GenBank/DDBJ databases">
        <authorList>
            <person name="Legras J.-L."/>
            <person name="Devillers H."/>
            <person name="Grondin C."/>
        </authorList>
    </citation>
    <scope>NUCLEOTIDE SEQUENCE</scope>
    <source>
        <strain evidence="2">CLIB 1423</strain>
    </source>
</reference>
<dbReference type="Pfam" id="PF10863">
    <property type="entry name" value="NOP19"/>
    <property type="match status" value="1"/>
</dbReference>
<protein>
    <submittedName>
        <fullName evidence="2">Nucleolar protein 19</fullName>
    </submittedName>
</protein>
<dbReference type="EMBL" id="CAKXYY010000013">
    <property type="protein sequence ID" value="CAH2353949.1"/>
    <property type="molecule type" value="Genomic_DNA"/>
</dbReference>
<evidence type="ECO:0000256" key="1">
    <source>
        <dbReference type="SAM" id="MobiDB-lite"/>
    </source>
</evidence>
<comment type="caution">
    <text evidence="2">The sequence shown here is derived from an EMBL/GenBank/DDBJ whole genome shotgun (WGS) entry which is preliminary data.</text>
</comment>
<dbReference type="AlphaFoldDB" id="A0A9P0VZH4"/>
<accession>A0A9P0VZH4</accession>
<dbReference type="OrthoDB" id="4068385at2759"/>
<evidence type="ECO:0000313" key="3">
    <source>
        <dbReference type="Proteomes" id="UP000837801"/>
    </source>
</evidence>
<dbReference type="GO" id="GO:0030686">
    <property type="term" value="C:90S preribosome"/>
    <property type="evidence" value="ECO:0007669"/>
    <property type="project" value="InterPro"/>
</dbReference>
<dbReference type="Proteomes" id="UP000837801">
    <property type="component" value="Unassembled WGS sequence"/>
</dbReference>
<dbReference type="GO" id="GO:0042274">
    <property type="term" value="P:ribosomal small subunit biogenesis"/>
    <property type="evidence" value="ECO:0007669"/>
    <property type="project" value="InterPro"/>
</dbReference>
<sequence length="206" mass="22375">MTQVTKVNRRKEIKAKEELQAQFQLAISKNNKKILSWLDSGDKESAVASVSSTSAAAPNSYDFSASNNAFFDLPIVPNGSGLSSMDSSSFKVGDFINSKEGDISNLKTQSSNVGKTAPDSKAMTALKNNLRTKSRKTVETKFKEREGPKNFKQTIKKAKESGVSDSKAAKPEGEDDDDEDIAALRSRSVKKSGIQQFGKKKGGRPF</sequence>
<dbReference type="InterPro" id="IPR022592">
    <property type="entry name" value="Nucleolar_19"/>
</dbReference>
<feature type="compositionally biased region" description="Basic and acidic residues" evidence="1">
    <location>
        <begin position="136"/>
        <end position="149"/>
    </location>
</feature>
<evidence type="ECO:0000313" key="2">
    <source>
        <dbReference type="EMBL" id="CAH2353949.1"/>
    </source>
</evidence>